<evidence type="ECO:0000313" key="2">
    <source>
        <dbReference type="Proteomes" id="UP000198670"/>
    </source>
</evidence>
<evidence type="ECO:0000313" key="1">
    <source>
        <dbReference type="EMBL" id="SFH76363.1"/>
    </source>
</evidence>
<dbReference type="AlphaFoldDB" id="A0A1I3CPQ3"/>
<proteinExistence type="predicted"/>
<sequence length="133" mass="15067">MRETLSNRLHDCQRYFLVFAALLLVQLTSCPIKSSIKTLIGIPIHTEQQTAKGNLIFQGSGLEKCGNGKTVDTQVFRIRFSTVNNLLPVALLTADFLRSFGDPRFKEQPHPFYGNLRISGTLPIFLQYRKLII</sequence>
<dbReference type="RefSeq" id="WP_143072809.1">
    <property type="nucleotide sequence ID" value="NZ_FOQO01000001.1"/>
</dbReference>
<accession>A0A1I3CPQ3</accession>
<dbReference type="Proteomes" id="UP000198670">
    <property type="component" value="Unassembled WGS sequence"/>
</dbReference>
<dbReference type="EMBL" id="FOQO01000001">
    <property type="protein sequence ID" value="SFH76363.1"/>
    <property type="molecule type" value="Genomic_DNA"/>
</dbReference>
<reference evidence="1 2" key="1">
    <citation type="submission" date="2016-10" db="EMBL/GenBank/DDBJ databases">
        <authorList>
            <person name="de Groot N.N."/>
        </authorList>
    </citation>
    <scope>NUCLEOTIDE SEQUENCE [LARGE SCALE GENOMIC DNA]</scope>
    <source>
        <strain evidence="1 2">RK1</strain>
    </source>
</reference>
<organism evidence="1 2">
    <name type="scientific">Parapedobacter indicus</name>
    <dbReference type="NCBI Taxonomy" id="1477437"/>
    <lineage>
        <taxon>Bacteria</taxon>
        <taxon>Pseudomonadati</taxon>
        <taxon>Bacteroidota</taxon>
        <taxon>Sphingobacteriia</taxon>
        <taxon>Sphingobacteriales</taxon>
        <taxon>Sphingobacteriaceae</taxon>
        <taxon>Parapedobacter</taxon>
    </lineage>
</organism>
<dbReference type="STRING" id="1477437.SAMN05444682_101127"/>
<protein>
    <submittedName>
        <fullName evidence="1">Uncharacterized protein</fullName>
    </submittedName>
</protein>
<name>A0A1I3CPQ3_9SPHI</name>
<keyword evidence="2" id="KW-1185">Reference proteome</keyword>
<gene>
    <name evidence="1" type="ORF">SAMN05444682_101127</name>
</gene>
<dbReference type="OrthoDB" id="1364664at2"/>